<dbReference type="Pfam" id="PF17291">
    <property type="entry name" value="M60-like_N"/>
    <property type="match status" value="1"/>
</dbReference>
<reference evidence="2" key="1">
    <citation type="submission" date="2021-02" db="EMBL/GenBank/DDBJ databases">
        <authorList>
            <person name="Nowell W R."/>
        </authorList>
    </citation>
    <scope>NUCLEOTIDE SEQUENCE</scope>
</reference>
<dbReference type="AlphaFoldDB" id="A0A8S2PNF1"/>
<proteinExistence type="predicted"/>
<dbReference type="InterPro" id="IPR035423">
    <property type="entry name" value="M60-like_N"/>
</dbReference>
<dbReference type="Proteomes" id="UP000676336">
    <property type="component" value="Unassembled WGS sequence"/>
</dbReference>
<dbReference type="Gene3D" id="3.40.390.80">
    <property type="entry name" value="Peptidase M60, enhancin-like domain 2"/>
    <property type="match status" value="1"/>
</dbReference>
<evidence type="ECO:0000313" key="3">
    <source>
        <dbReference type="Proteomes" id="UP000676336"/>
    </source>
</evidence>
<dbReference type="Gene3D" id="1.10.390.30">
    <property type="entry name" value="Peptidase M60, enhancin-like domain 3"/>
    <property type="match status" value="1"/>
</dbReference>
<dbReference type="InterPro" id="IPR042279">
    <property type="entry name" value="Pep_M60_3"/>
</dbReference>
<dbReference type="EMBL" id="CAJOBI010006542">
    <property type="protein sequence ID" value="CAF4063019.1"/>
    <property type="molecule type" value="Genomic_DNA"/>
</dbReference>
<dbReference type="PANTHER" id="PTHR15730:SF5">
    <property type="entry name" value="SI:CH211-210B2.2-RELATED"/>
    <property type="match status" value="1"/>
</dbReference>
<dbReference type="Pfam" id="PF13402">
    <property type="entry name" value="Peptidase_M60"/>
    <property type="match status" value="1"/>
</dbReference>
<evidence type="ECO:0000313" key="2">
    <source>
        <dbReference type="EMBL" id="CAF4063019.1"/>
    </source>
</evidence>
<protein>
    <recommendedName>
        <fullName evidence="1">Peptidase M60 domain-containing protein</fullName>
    </recommendedName>
</protein>
<comment type="caution">
    <text evidence="2">The sequence shown here is derived from an EMBL/GenBank/DDBJ whole genome shotgun (WGS) entry which is preliminary data.</text>
</comment>
<dbReference type="PROSITE" id="PS51723">
    <property type="entry name" value="PEPTIDASE_M60"/>
    <property type="match status" value="1"/>
</dbReference>
<dbReference type="PANTHER" id="PTHR15730">
    <property type="entry name" value="EXPERIMENTAL AUTOIMMUNE PROSTATITIS ANTIGEN 2-RELATED"/>
    <property type="match status" value="1"/>
</dbReference>
<name>A0A8S2PNF1_9BILA</name>
<dbReference type="InterPro" id="IPR051244">
    <property type="entry name" value="TCAF"/>
</dbReference>
<gene>
    <name evidence="2" type="ORF">SMN809_LOCUS15301</name>
</gene>
<evidence type="ECO:0000259" key="1">
    <source>
        <dbReference type="PROSITE" id="PS51723"/>
    </source>
</evidence>
<dbReference type="SMART" id="SM01276">
    <property type="entry name" value="M60-like"/>
    <property type="match status" value="1"/>
</dbReference>
<accession>A0A8S2PNF1</accession>
<feature type="domain" description="Peptidase M60" evidence="1">
    <location>
        <begin position="326"/>
        <end position="628"/>
    </location>
</feature>
<organism evidence="2 3">
    <name type="scientific">Rotaria magnacalcarata</name>
    <dbReference type="NCBI Taxonomy" id="392030"/>
    <lineage>
        <taxon>Eukaryota</taxon>
        <taxon>Metazoa</taxon>
        <taxon>Spiralia</taxon>
        <taxon>Gnathifera</taxon>
        <taxon>Rotifera</taxon>
        <taxon>Eurotatoria</taxon>
        <taxon>Bdelloidea</taxon>
        <taxon>Philodinida</taxon>
        <taxon>Philodinidae</taxon>
        <taxon>Rotaria</taxon>
    </lineage>
</organism>
<sequence length="709" mass="80091">MNDDEFDQVAQILFKNVTSLSSVGAPGTLIPITQDTRAVLCGDDSNNVIVVAIRFGDGRCLVFAHNGYLSIFFPNNTTNYDFVKNCRQWLSGGEDAEFESIDEIESMDSVKNNGTILVWNGNNDKSETFMDDLRTFIQEGGALVCATTGWGWLQNNEDKCLSDFPFACFCASLGVKVTDKSVCTPDLIPFKDEMIQFKNVYNVIEALTNEPSNKEYMTIVGSTIKELDNMLPDSLIETLRDMVLNAESNVIPTKTSPITDPSCRQQSIGLCGVLCGLCDAKAPGINEFPGDFDDTPSMETDVIVNIQSNNNEWYCTGMFKLVKIIKEYNDNEVPPSAGTTIQIDVSEQAGARDWSARIGCHDDDLRECDELRRWNYISICKPLSGSSIKMSSAFGGLLFLESPPDKSNSISVNLQNVVLTPTYDLMDSNREERWEDLRVRAQGLWTDIAGQYIVFNLPSKSVRHLNSAQLDRALNFWDSVVLAHHELLGTTPTYRERIVCDEQISGGYMHSGYPIVTHMDVIDSDPAYFLLDSDNLEKNGYWALFHELGHNMQRDWWTFSYGGEVTVNIFSLHAMDVVCQLSPWIHSWLEYQMEDATECIKKGTPFDTWQTTPGVGLFVYAQLAREFGWNSYKAVFRQYEQTKPTLNNDQEKIDHWITTFSDQVSYNLVPLFKFWGFPISQSTIDNLQDLPVKEISDELIEIAPERYEV</sequence>
<dbReference type="InterPro" id="IPR031161">
    <property type="entry name" value="Peptidase_M60_dom"/>
</dbReference>